<sequence length="112" mass="12180">MLYSSDVHVQMEFPMFLNTFNAGAAFGFSRETGTSCGKPAIEAELRYLDGVDCSDVQVEENGPYIVLDGTVPSSRELSKIVRLAAEISGRDNVICQLIVVSKDESKAAFMHG</sequence>
<evidence type="ECO:0000313" key="3">
    <source>
        <dbReference type="Proteomes" id="UP000435138"/>
    </source>
</evidence>
<reference evidence="2 3" key="1">
    <citation type="submission" date="2019-11" db="EMBL/GenBank/DDBJ databases">
        <title>Genome analysis of Rhizobacterium cereale a novel genus and species isolated from maize roots in North Spain.</title>
        <authorList>
            <person name="Menendez E."/>
            <person name="Flores-Felix J.D."/>
            <person name="Ramirez-Bahena M.-H."/>
            <person name="Igual J.M."/>
            <person name="Garcia-Fraile P."/>
            <person name="Peix A."/>
            <person name="Velazquez E."/>
        </authorList>
    </citation>
    <scope>NUCLEOTIDE SEQUENCE [LARGE SCALE GENOMIC DNA]</scope>
    <source>
        <strain evidence="2 3">RZME27</strain>
    </source>
</reference>
<dbReference type="Proteomes" id="UP000435138">
    <property type="component" value="Unassembled WGS sequence"/>
</dbReference>
<evidence type="ECO:0000259" key="1">
    <source>
        <dbReference type="PROSITE" id="PS50914"/>
    </source>
</evidence>
<organism evidence="2 3">
    <name type="scientific">Endobacterium cereale</name>
    <dbReference type="NCBI Taxonomy" id="2663029"/>
    <lineage>
        <taxon>Bacteria</taxon>
        <taxon>Pseudomonadati</taxon>
        <taxon>Pseudomonadota</taxon>
        <taxon>Alphaproteobacteria</taxon>
        <taxon>Hyphomicrobiales</taxon>
        <taxon>Rhizobiaceae</taxon>
        <taxon>Endobacterium</taxon>
    </lineage>
</organism>
<dbReference type="InterPro" id="IPR007055">
    <property type="entry name" value="BON_dom"/>
</dbReference>
<keyword evidence="3" id="KW-1185">Reference proteome</keyword>
<dbReference type="PROSITE" id="PS50914">
    <property type="entry name" value="BON"/>
    <property type="match status" value="1"/>
</dbReference>
<name>A0A6A8A4Q6_9HYPH</name>
<evidence type="ECO:0000313" key="2">
    <source>
        <dbReference type="EMBL" id="MQY44530.1"/>
    </source>
</evidence>
<dbReference type="AlphaFoldDB" id="A0A6A8A4Q6"/>
<gene>
    <name evidence="2" type="ORF">GAO09_00375</name>
</gene>
<comment type="caution">
    <text evidence="2">The sequence shown here is derived from an EMBL/GenBank/DDBJ whole genome shotgun (WGS) entry which is preliminary data.</text>
</comment>
<feature type="domain" description="BON" evidence="1">
    <location>
        <begin position="33"/>
        <end position="101"/>
    </location>
</feature>
<dbReference type="EMBL" id="WIXI01000022">
    <property type="protein sequence ID" value="MQY44530.1"/>
    <property type="molecule type" value="Genomic_DNA"/>
</dbReference>
<dbReference type="Pfam" id="PF04972">
    <property type="entry name" value="BON"/>
    <property type="match status" value="1"/>
</dbReference>
<accession>A0A6A8A4Q6</accession>
<protein>
    <submittedName>
        <fullName evidence="2">BON domain-containing protein</fullName>
    </submittedName>
</protein>
<proteinExistence type="predicted"/>